<dbReference type="InterPro" id="IPR007197">
    <property type="entry name" value="rSAM"/>
</dbReference>
<keyword evidence="8" id="KW-1185">Reference proteome</keyword>
<evidence type="ECO:0000256" key="4">
    <source>
        <dbReference type="ARBA" id="ARBA00023004"/>
    </source>
</evidence>
<evidence type="ECO:0000259" key="6">
    <source>
        <dbReference type="PROSITE" id="PS51918"/>
    </source>
</evidence>
<dbReference type="PANTHER" id="PTHR11228:SF7">
    <property type="entry name" value="PQQA PEPTIDE CYCLASE"/>
    <property type="match status" value="1"/>
</dbReference>
<dbReference type="PANTHER" id="PTHR11228">
    <property type="entry name" value="RADICAL SAM DOMAIN PROTEIN"/>
    <property type="match status" value="1"/>
</dbReference>
<dbReference type="InterPro" id="IPR013785">
    <property type="entry name" value="Aldolase_TIM"/>
</dbReference>
<dbReference type="CDD" id="cd01335">
    <property type="entry name" value="Radical_SAM"/>
    <property type="match status" value="1"/>
</dbReference>
<feature type="domain" description="Radical SAM core" evidence="6">
    <location>
        <begin position="26"/>
        <end position="243"/>
    </location>
</feature>
<keyword evidence="4" id="KW-0408">Iron</keyword>
<dbReference type="Gene3D" id="3.20.20.70">
    <property type="entry name" value="Aldolase class I"/>
    <property type="match status" value="1"/>
</dbReference>
<comment type="cofactor">
    <cofactor evidence="1">
        <name>[4Fe-4S] cluster</name>
        <dbReference type="ChEBI" id="CHEBI:49883"/>
    </cofactor>
</comment>
<accession>A0A4P9VGU2</accession>
<reference evidence="7 8" key="1">
    <citation type="submission" date="2017-04" db="EMBL/GenBank/DDBJ databases">
        <title>Draft genome sequence of Zooshikella ganghwensis VG4 isolated from Red Sea sediments.</title>
        <authorList>
            <person name="Rehman Z."/>
            <person name="Alam I."/>
            <person name="Kamau A."/>
            <person name="Bajic V."/>
            <person name="Leiknes T."/>
        </authorList>
    </citation>
    <scope>NUCLEOTIDE SEQUENCE [LARGE SCALE GENOMIC DNA]</scope>
    <source>
        <strain evidence="7 8">VG4</strain>
    </source>
</reference>
<evidence type="ECO:0000256" key="5">
    <source>
        <dbReference type="ARBA" id="ARBA00023014"/>
    </source>
</evidence>
<evidence type="ECO:0000256" key="2">
    <source>
        <dbReference type="ARBA" id="ARBA00022691"/>
    </source>
</evidence>
<name>A0A4P9VGU2_9GAMM</name>
<dbReference type="Proteomes" id="UP000257039">
    <property type="component" value="Unassembled WGS sequence"/>
</dbReference>
<evidence type="ECO:0000313" key="7">
    <source>
        <dbReference type="EMBL" id="RDH42313.1"/>
    </source>
</evidence>
<keyword evidence="3" id="KW-0479">Metal-binding</keyword>
<evidence type="ECO:0000313" key="8">
    <source>
        <dbReference type="Proteomes" id="UP000257039"/>
    </source>
</evidence>
<dbReference type="GO" id="GO:0051536">
    <property type="term" value="F:iron-sulfur cluster binding"/>
    <property type="evidence" value="ECO:0007669"/>
    <property type="project" value="UniProtKB-KW"/>
</dbReference>
<protein>
    <submittedName>
        <fullName evidence="7">Radical SAM protein</fullName>
    </submittedName>
</protein>
<dbReference type="InterPro" id="IPR058240">
    <property type="entry name" value="rSAM_sf"/>
</dbReference>
<dbReference type="InterPro" id="IPR050377">
    <property type="entry name" value="Radical_SAM_PqqE_MftC-like"/>
</dbReference>
<dbReference type="SFLD" id="SFLDG01067">
    <property type="entry name" value="SPASM/twitch_domain_containing"/>
    <property type="match status" value="1"/>
</dbReference>
<organism evidence="7 8">
    <name type="scientific">Zooshikella ganghwensis</name>
    <dbReference type="NCBI Taxonomy" id="202772"/>
    <lineage>
        <taxon>Bacteria</taxon>
        <taxon>Pseudomonadati</taxon>
        <taxon>Pseudomonadota</taxon>
        <taxon>Gammaproteobacteria</taxon>
        <taxon>Oceanospirillales</taxon>
        <taxon>Zooshikellaceae</taxon>
        <taxon>Zooshikella</taxon>
    </lineage>
</organism>
<dbReference type="Pfam" id="PF04055">
    <property type="entry name" value="Radical_SAM"/>
    <property type="match status" value="1"/>
</dbReference>
<dbReference type="GO" id="GO:0046872">
    <property type="term" value="F:metal ion binding"/>
    <property type="evidence" value="ECO:0007669"/>
    <property type="project" value="UniProtKB-KW"/>
</dbReference>
<dbReference type="AlphaFoldDB" id="A0A4P9VGU2"/>
<dbReference type="RefSeq" id="WP_094785838.1">
    <property type="nucleotide sequence ID" value="NZ_NDXW01000001.1"/>
</dbReference>
<keyword evidence="2" id="KW-0949">S-adenosyl-L-methionine</keyword>
<dbReference type="SFLD" id="SFLDS00029">
    <property type="entry name" value="Radical_SAM"/>
    <property type="match status" value="1"/>
</dbReference>
<comment type="caution">
    <text evidence="7">The sequence shown here is derived from an EMBL/GenBank/DDBJ whole genome shotgun (WGS) entry which is preliminary data.</text>
</comment>
<dbReference type="SUPFAM" id="SSF102114">
    <property type="entry name" value="Radical SAM enzymes"/>
    <property type="match status" value="1"/>
</dbReference>
<gene>
    <name evidence="7" type="ORF">B9G39_02020</name>
</gene>
<dbReference type="GO" id="GO:0003824">
    <property type="term" value="F:catalytic activity"/>
    <property type="evidence" value="ECO:0007669"/>
    <property type="project" value="InterPro"/>
</dbReference>
<proteinExistence type="predicted"/>
<evidence type="ECO:0000256" key="3">
    <source>
        <dbReference type="ARBA" id="ARBA00022723"/>
    </source>
</evidence>
<keyword evidence="5" id="KW-0411">Iron-sulfur</keyword>
<sequence>MQHIPVKQAHSTNWLLTADGQPRGYIAPHSLQELWFHTGTACNLRCPFCLEGSKPGDDRLAVMKLKEVKPFIDEALYLGVQQFSFTGGEPFVAKEMIKILQYASQYRPCLVLSNGTAPLLQRFSQLVSLSSAPHAIRFRISIDYPDSTLHDKDRGTGSFAMALKSLRQLYQAGFNVSIARQQPREENTDDITDQYHKLLNSIGLPQTIPVIPFPDFAPPFVQHTTPQITEQCMRTYHTSASRRQFMCAFSKMVVKIKGRLRVYACTLVDDDPVYDLGSSLQESMNKQIRLGHHRCYSCFAFGASCSEGT</sequence>
<dbReference type="EMBL" id="NDXW01000001">
    <property type="protein sequence ID" value="RDH42313.1"/>
    <property type="molecule type" value="Genomic_DNA"/>
</dbReference>
<dbReference type="PROSITE" id="PS51918">
    <property type="entry name" value="RADICAL_SAM"/>
    <property type="match status" value="1"/>
</dbReference>
<evidence type="ECO:0000256" key="1">
    <source>
        <dbReference type="ARBA" id="ARBA00001966"/>
    </source>
</evidence>